<dbReference type="WBParaSite" id="nRc.2.0.1.t06505-RA">
    <property type="protein sequence ID" value="nRc.2.0.1.t06505-RA"/>
    <property type="gene ID" value="nRc.2.0.1.g06505"/>
</dbReference>
<accession>A0A915HXG2</accession>
<evidence type="ECO:0000313" key="2">
    <source>
        <dbReference type="WBParaSite" id="nRc.2.0.1.t06505-RA"/>
    </source>
</evidence>
<sequence>MLQPIARAELTANIKFSRRTAKLTSLLQQSYCSYKTKKYYARTGLGSRRLLVVSRIGSIPGRSGGRIFVNRSSKIAV</sequence>
<proteinExistence type="predicted"/>
<name>A0A915HXG2_ROMCU</name>
<evidence type="ECO:0000313" key="1">
    <source>
        <dbReference type="Proteomes" id="UP000887565"/>
    </source>
</evidence>
<organism evidence="1 2">
    <name type="scientific">Romanomermis culicivorax</name>
    <name type="common">Nematode worm</name>
    <dbReference type="NCBI Taxonomy" id="13658"/>
    <lineage>
        <taxon>Eukaryota</taxon>
        <taxon>Metazoa</taxon>
        <taxon>Ecdysozoa</taxon>
        <taxon>Nematoda</taxon>
        <taxon>Enoplea</taxon>
        <taxon>Dorylaimia</taxon>
        <taxon>Mermithida</taxon>
        <taxon>Mermithoidea</taxon>
        <taxon>Mermithidae</taxon>
        <taxon>Romanomermis</taxon>
    </lineage>
</organism>
<dbReference type="AlphaFoldDB" id="A0A915HXG2"/>
<protein>
    <submittedName>
        <fullName evidence="2">Ribosomal protein L34</fullName>
    </submittedName>
</protein>
<keyword evidence="1" id="KW-1185">Reference proteome</keyword>
<dbReference type="Proteomes" id="UP000887565">
    <property type="component" value="Unplaced"/>
</dbReference>
<reference evidence="2" key="1">
    <citation type="submission" date="2022-11" db="UniProtKB">
        <authorList>
            <consortium name="WormBaseParasite"/>
        </authorList>
    </citation>
    <scope>IDENTIFICATION</scope>
</reference>